<evidence type="ECO:0000313" key="3">
    <source>
        <dbReference type="Proteomes" id="UP000001034"/>
    </source>
</evidence>
<reference evidence="2 3" key="1">
    <citation type="journal article" date="2010" name="Virology">
        <title>A jumbo phage infecting the phytopathogen Ralstonia solanacearum defines a new lineage of the Myoviridae family.</title>
        <authorList>
            <person name="Yamada T."/>
            <person name="Satoh S."/>
            <person name="Ishikawa H."/>
            <person name="Fujiwara A."/>
            <person name="Kawasaki T."/>
            <person name="Fujie M."/>
            <person name="Ogata H."/>
        </authorList>
    </citation>
    <scope>NUCLEOTIDE SEQUENCE [LARGE SCALE GENOMIC DNA]</scope>
</reference>
<feature type="compositionally biased region" description="Basic and acidic residues" evidence="1">
    <location>
        <begin position="1"/>
        <end position="10"/>
    </location>
</feature>
<feature type="region of interest" description="Disordered" evidence="1">
    <location>
        <begin position="1"/>
        <end position="38"/>
    </location>
</feature>
<accession>B2ZY33</accession>
<proteinExistence type="predicted"/>
<sequence length="161" mass="17767">MDFKNFDNDGIKSISKGTGRKPVVRADPDGAPTPAPKRKKACYIGVPAVFQLELACQQLSEAYGETCYLVGSSMDRPDWRDVDVVLILPDDDFAREFPGVNMTVPGAWEFDPKWLIHTIALSKWLGSLTGLPIDFKIQPRTAANNLHKGPRSAMGLKHVSK</sequence>
<dbReference type="EMBL" id="AB366653">
    <property type="protein sequence ID" value="BAG41609.1"/>
    <property type="molecule type" value="Genomic_DNA"/>
</dbReference>
<evidence type="ECO:0000256" key="1">
    <source>
        <dbReference type="SAM" id="MobiDB-lite"/>
    </source>
</evidence>
<dbReference type="KEGG" id="vg:6370041"/>
<evidence type="ECO:0000313" key="2">
    <source>
        <dbReference type="EMBL" id="BAG41609.1"/>
    </source>
</evidence>
<name>B2ZY33_9CAUD</name>
<organism evidence="2 3">
    <name type="scientific">Ralstonia phage phiRSL1</name>
    <dbReference type="NCBI Taxonomy" id="1980924"/>
    <lineage>
        <taxon>Viruses</taxon>
        <taxon>Duplodnaviria</taxon>
        <taxon>Heunggongvirae</taxon>
        <taxon>Uroviricota</taxon>
        <taxon>Caudoviricetes</taxon>
        <taxon>Mieseafarmvirus</taxon>
        <taxon>Mieseafarmvirus RSL1</taxon>
    </lineage>
</organism>
<keyword evidence="3" id="KW-1185">Reference proteome</keyword>
<protein>
    <submittedName>
        <fullName evidence="2">Uncharacterized protein</fullName>
    </submittedName>
</protein>
<dbReference type="RefSeq" id="YP_001950039.1">
    <property type="nucleotide sequence ID" value="NC_010811.2"/>
</dbReference>
<dbReference type="GeneID" id="6370041"/>
<dbReference type="Proteomes" id="UP000001034">
    <property type="component" value="Segment"/>
</dbReference>